<dbReference type="Proteomes" id="UP001185927">
    <property type="component" value="Unassembled WGS sequence"/>
</dbReference>
<keyword evidence="7 10" id="KW-1133">Transmembrane helix</keyword>
<feature type="transmembrane region" description="Helical" evidence="10">
    <location>
        <begin position="23"/>
        <end position="42"/>
    </location>
</feature>
<protein>
    <submittedName>
        <fullName evidence="13">ABC transporter ATP-binding protein</fullName>
    </submittedName>
</protein>
<feature type="domain" description="ABC transporter" evidence="11">
    <location>
        <begin position="302"/>
        <end position="523"/>
    </location>
</feature>
<name>A0ABU4C552_RHOGO</name>
<evidence type="ECO:0000256" key="10">
    <source>
        <dbReference type="SAM" id="Phobius"/>
    </source>
</evidence>
<evidence type="ECO:0000313" key="14">
    <source>
        <dbReference type="Proteomes" id="UP001185927"/>
    </source>
</evidence>
<dbReference type="Pfam" id="PF00005">
    <property type="entry name" value="ABC_tran"/>
    <property type="match status" value="1"/>
</dbReference>
<keyword evidence="2" id="KW-1003">Cell membrane</keyword>
<sequence>AVGVPLAAGAAVDYLIADDHDSVGPALLIGAIVALAFAKACALRIRRYLTFTTAARLGGSLRRRLFASLHARDGKFFDETPPAEVLASVGDDTEYVEQFAVIAQVLLNNLVWTTLIVGALLWIDVPLTVITVVPLTMVLFLSLRFLRALDSANVAMRRDSVAIVGAAADAVTGAPTVKGLGLEDRFLTTLTDLFGRSRVSAQAVGNIRARYTSLIEFVPTLSIVLVLVFGTARIRSGDMSVGDFTAFNAYVVMAVWPLRSTANAVSGASRAAIAVTRIAALEGPSQVSVSTAEPAVAGPGRVVLQDLSFGYGVPIVENVDLVVEPGETVVITGATGTGKSTLLRLIAGEVAPDRGSVTVHGIDLRGVDQQHRHHLVAAVTDEEFLFSRSLRANLVMANPKATDAEVHAAALLAELADVVDRLPEKWDTEVGERAVRLSGGQRQRAALARGYVSPAGLLLLDDVTSALDTETTDRIAKSLRELKGRKTVILVSSQPAIVAAADRVLVLSGRALSEISESAVGGRR</sequence>
<dbReference type="InterPro" id="IPR011527">
    <property type="entry name" value="ABC1_TM_dom"/>
</dbReference>
<feature type="domain" description="ABC transmembrane type-1" evidence="12">
    <location>
        <begin position="1"/>
        <end position="270"/>
    </location>
</feature>
<dbReference type="PROSITE" id="PS50893">
    <property type="entry name" value="ABC_TRANSPORTER_2"/>
    <property type="match status" value="1"/>
</dbReference>
<gene>
    <name evidence="13" type="ORF">R3Q16_34205</name>
</gene>
<keyword evidence="8 10" id="KW-0472">Membrane</keyword>
<dbReference type="Pfam" id="PF00664">
    <property type="entry name" value="ABC_membrane"/>
    <property type="match status" value="1"/>
</dbReference>
<dbReference type="Gene3D" id="1.20.1560.10">
    <property type="entry name" value="ABC transporter type 1, transmembrane domain"/>
    <property type="match status" value="1"/>
</dbReference>
<accession>A0ABU4C552</accession>
<organism evidence="13 14">
    <name type="scientific">Rhodococcus globerulus</name>
    <dbReference type="NCBI Taxonomy" id="33008"/>
    <lineage>
        <taxon>Bacteria</taxon>
        <taxon>Bacillati</taxon>
        <taxon>Actinomycetota</taxon>
        <taxon>Actinomycetes</taxon>
        <taxon>Mycobacteriales</taxon>
        <taxon>Nocardiaceae</taxon>
        <taxon>Rhodococcus</taxon>
    </lineage>
</organism>
<dbReference type="PANTHER" id="PTHR24221">
    <property type="entry name" value="ATP-BINDING CASSETTE SUB-FAMILY B"/>
    <property type="match status" value="1"/>
</dbReference>
<evidence type="ECO:0000256" key="5">
    <source>
        <dbReference type="ARBA" id="ARBA00022840"/>
    </source>
</evidence>
<evidence type="ECO:0000256" key="6">
    <source>
        <dbReference type="ARBA" id="ARBA00022967"/>
    </source>
</evidence>
<evidence type="ECO:0000313" key="13">
    <source>
        <dbReference type="EMBL" id="MDV6271647.1"/>
    </source>
</evidence>
<dbReference type="GO" id="GO:0005524">
    <property type="term" value="F:ATP binding"/>
    <property type="evidence" value="ECO:0007669"/>
    <property type="project" value="UniProtKB-KW"/>
</dbReference>
<evidence type="ECO:0000256" key="1">
    <source>
        <dbReference type="ARBA" id="ARBA00004429"/>
    </source>
</evidence>
<dbReference type="PANTHER" id="PTHR24221:SF654">
    <property type="entry name" value="ATP-BINDING CASSETTE SUB-FAMILY B MEMBER 6"/>
    <property type="match status" value="1"/>
</dbReference>
<dbReference type="InterPro" id="IPR003593">
    <property type="entry name" value="AAA+_ATPase"/>
</dbReference>
<dbReference type="PROSITE" id="PS50929">
    <property type="entry name" value="ABC_TM1F"/>
    <property type="match status" value="1"/>
</dbReference>
<keyword evidence="6" id="KW-1278">Translocase</keyword>
<evidence type="ECO:0000256" key="9">
    <source>
        <dbReference type="ARBA" id="ARBA00023455"/>
    </source>
</evidence>
<keyword evidence="14" id="KW-1185">Reference proteome</keyword>
<dbReference type="SMART" id="SM00382">
    <property type="entry name" value="AAA"/>
    <property type="match status" value="1"/>
</dbReference>
<dbReference type="InterPro" id="IPR039421">
    <property type="entry name" value="Type_1_exporter"/>
</dbReference>
<evidence type="ECO:0000259" key="12">
    <source>
        <dbReference type="PROSITE" id="PS50929"/>
    </source>
</evidence>
<feature type="transmembrane region" description="Helical" evidence="10">
    <location>
        <begin position="129"/>
        <end position="149"/>
    </location>
</feature>
<comment type="caution">
    <text evidence="13">The sequence shown here is derived from an EMBL/GenBank/DDBJ whole genome shotgun (WGS) entry which is preliminary data.</text>
</comment>
<evidence type="ECO:0000256" key="4">
    <source>
        <dbReference type="ARBA" id="ARBA00022741"/>
    </source>
</evidence>
<evidence type="ECO:0000256" key="3">
    <source>
        <dbReference type="ARBA" id="ARBA00022692"/>
    </source>
</evidence>
<feature type="non-terminal residue" evidence="13">
    <location>
        <position position="1"/>
    </location>
</feature>
<feature type="transmembrane region" description="Helical" evidence="10">
    <location>
        <begin position="105"/>
        <end position="123"/>
    </location>
</feature>
<dbReference type="InterPro" id="IPR036640">
    <property type="entry name" value="ABC1_TM_sf"/>
</dbReference>
<dbReference type="RefSeq" id="WP_317546247.1">
    <property type="nucleotide sequence ID" value="NZ_JAWLKB010000063.1"/>
</dbReference>
<comment type="similarity">
    <text evidence="9">Belongs to the ABC transporter superfamily. Siderophore-Fe(3+) uptake transporter (SIUT) (TC 3.A.1.21) family.</text>
</comment>
<keyword evidence="2" id="KW-0997">Cell inner membrane</keyword>
<dbReference type="PROSITE" id="PS00211">
    <property type="entry name" value="ABC_TRANSPORTER_1"/>
    <property type="match status" value="1"/>
</dbReference>
<dbReference type="Gene3D" id="3.40.50.300">
    <property type="entry name" value="P-loop containing nucleotide triphosphate hydrolases"/>
    <property type="match status" value="1"/>
</dbReference>
<dbReference type="SUPFAM" id="SSF52540">
    <property type="entry name" value="P-loop containing nucleoside triphosphate hydrolases"/>
    <property type="match status" value="1"/>
</dbReference>
<dbReference type="CDD" id="cd03228">
    <property type="entry name" value="ABCC_MRP_Like"/>
    <property type="match status" value="1"/>
</dbReference>
<dbReference type="SUPFAM" id="SSF90123">
    <property type="entry name" value="ABC transporter transmembrane region"/>
    <property type="match status" value="1"/>
</dbReference>
<reference evidence="13 14" key="1">
    <citation type="submission" date="2023-10" db="EMBL/GenBank/DDBJ databases">
        <title>Development of a sustainable strategy for remediation of hydrocarbon-contaminated territories based on the waste exchange concept.</title>
        <authorList>
            <person name="Krivoruchko A."/>
        </authorList>
    </citation>
    <scope>NUCLEOTIDE SEQUENCE [LARGE SCALE GENOMIC DNA]</scope>
    <source>
        <strain evidence="13 14">IEGM 1203</strain>
    </source>
</reference>
<keyword evidence="4" id="KW-0547">Nucleotide-binding</keyword>
<keyword evidence="3 10" id="KW-0812">Transmembrane</keyword>
<dbReference type="InterPro" id="IPR027417">
    <property type="entry name" value="P-loop_NTPase"/>
</dbReference>
<dbReference type="EMBL" id="JAWLKB010000063">
    <property type="protein sequence ID" value="MDV6271647.1"/>
    <property type="molecule type" value="Genomic_DNA"/>
</dbReference>
<keyword evidence="5 13" id="KW-0067">ATP-binding</keyword>
<evidence type="ECO:0000256" key="7">
    <source>
        <dbReference type="ARBA" id="ARBA00022989"/>
    </source>
</evidence>
<dbReference type="InterPro" id="IPR017871">
    <property type="entry name" value="ABC_transporter-like_CS"/>
</dbReference>
<feature type="transmembrane region" description="Helical" evidence="10">
    <location>
        <begin position="214"/>
        <end position="232"/>
    </location>
</feature>
<evidence type="ECO:0000256" key="8">
    <source>
        <dbReference type="ARBA" id="ARBA00023136"/>
    </source>
</evidence>
<dbReference type="InterPro" id="IPR003439">
    <property type="entry name" value="ABC_transporter-like_ATP-bd"/>
</dbReference>
<evidence type="ECO:0000259" key="11">
    <source>
        <dbReference type="PROSITE" id="PS50893"/>
    </source>
</evidence>
<evidence type="ECO:0000256" key="2">
    <source>
        <dbReference type="ARBA" id="ARBA00022519"/>
    </source>
</evidence>
<proteinExistence type="inferred from homology"/>
<comment type="subcellular location">
    <subcellularLocation>
        <location evidence="1">Cell inner membrane</location>
        <topology evidence="1">Multi-pass membrane protein</topology>
    </subcellularLocation>
</comment>